<evidence type="ECO:0000256" key="7">
    <source>
        <dbReference type="ARBA" id="ARBA00022679"/>
    </source>
</evidence>
<dbReference type="CDD" id="cd00714">
    <property type="entry name" value="GFAT"/>
    <property type="match status" value="1"/>
</dbReference>
<dbReference type="Gene3D" id="3.40.50.10490">
    <property type="entry name" value="Glucose-6-phosphate isomerase like protein, domain 1"/>
    <property type="match status" value="2"/>
</dbReference>
<dbReference type="PROSITE" id="PS51464">
    <property type="entry name" value="SIS"/>
    <property type="match status" value="2"/>
</dbReference>
<dbReference type="GO" id="GO:0005975">
    <property type="term" value="P:carbohydrate metabolic process"/>
    <property type="evidence" value="ECO:0007669"/>
    <property type="project" value="UniProtKB-UniRule"/>
</dbReference>
<keyword evidence="5 10" id="KW-0963">Cytoplasm</keyword>
<dbReference type="InterPro" id="IPR046348">
    <property type="entry name" value="SIS_dom_sf"/>
</dbReference>
<dbReference type="GO" id="GO:0006047">
    <property type="term" value="P:UDP-N-acetylglucosamine metabolic process"/>
    <property type="evidence" value="ECO:0007669"/>
    <property type="project" value="TreeGrafter"/>
</dbReference>
<dbReference type="InterPro" id="IPR029055">
    <property type="entry name" value="Ntn_hydrolases_N"/>
</dbReference>
<dbReference type="PANTHER" id="PTHR10937">
    <property type="entry name" value="GLUCOSAMINE--FRUCTOSE-6-PHOSPHATE AMINOTRANSFERASE, ISOMERIZING"/>
    <property type="match status" value="1"/>
</dbReference>
<dbReference type="GO" id="GO:0005829">
    <property type="term" value="C:cytosol"/>
    <property type="evidence" value="ECO:0007669"/>
    <property type="project" value="TreeGrafter"/>
</dbReference>
<comment type="caution">
    <text evidence="13">The sequence shown here is derived from an EMBL/GenBank/DDBJ whole genome shotgun (WGS) entry which is preliminary data.</text>
</comment>
<dbReference type="SUPFAM" id="SSF56235">
    <property type="entry name" value="N-terminal nucleophile aminohydrolases (Ntn hydrolases)"/>
    <property type="match status" value="1"/>
</dbReference>
<evidence type="ECO:0000256" key="6">
    <source>
        <dbReference type="ARBA" id="ARBA00022576"/>
    </source>
</evidence>
<comment type="subunit">
    <text evidence="10">Homodimer.</text>
</comment>
<dbReference type="Gene3D" id="3.60.20.10">
    <property type="entry name" value="Glutamine Phosphoribosylpyrophosphate, subunit 1, domain 1"/>
    <property type="match status" value="1"/>
</dbReference>
<evidence type="ECO:0000313" key="13">
    <source>
        <dbReference type="EMBL" id="KKU40191.1"/>
    </source>
</evidence>
<dbReference type="GO" id="GO:0006002">
    <property type="term" value="P:fructose 6-phosphate metabolic process"/>
    <property type="evidence" value="ECO:0007669"/>
    <property type="project" value="TreeGrafter"/>
</dbReference>
<evidence type="ECO:0000256" key="9">
    <source>
        <dbReference type="ARBA" id="ARBA00022962"/>
    </source>
</evidence>
<dbReference type="GO" id="GO:0097367">
    <property type="term" value="F:carbohydrate derivative binding"/>
    <property type="evidence" value="ECO:0007669"/>
    <property type="project" value="InterPro"/>
</dbReference>
<reference evidence="13 14" key="1">
    <citation type="journal article" date="2015" name="Nature">
        <title>rRNA introns, odd ribosomes, and small enigmatic genomes across a large radiation of phyla.</title>
        <authorList>
            <person name="Brown C.T."/>
            <person name="Hug L.A."/>
            <person name="Thomas B.C."/>
            <person name="Sharon I."/>
            <person name="Castelle C.J."/>
            <person name="Singh A."/>
            <person name="Wilkins M.J."/>
            <person name="Williams K.H."/>
            <person name="Banfield J.F."/>
        </authorList>
    </citation>
    <scope>NUCLEOTIDE SEQUENCE [LARGE SCALE GENOMIC DNA]</scope>
</reference>
<dbReference type="GO" id="GO:0006487">
    <property type="term" value="P:protein N-linked glycosylation"/>
    <property type="evidence" value="ECO:0007669"/>
    <property type="project" value="TreeGrafter"/>
</dbReference>
<dbReference type="GO" id="GO:0004360">
    <property type="term" value="F:glutamine-fructose-6-phosphate transaminase (isomerizing) activity"/>
    <property type="evidence" value="ECO:0007669"/>
    <property type="project" value="UniProtKB-UniRule"/>
</dbReference>
<organism evidence="13 14">
    <name type="scientific">Candidatus Azambacteria bacterium GW2011_GWE2_46_45</name>
    <dbReference type="NCBI Taxonomy" id="1618625"/>
    <lineage>
        <taxon>Bacteria</taxon>
        <taxon>Candidatus Azamiibacteriota</taxon>
    </lineage>
</organism>
<keyword evidence="6 10" id="KW-0032">Aminotransferase</keyword>
<dbReference type="AlphaFoldDB" id="A0A0G1Q576"/>
<protein>
    <recommendedName>
        <fullName evidence="4 10">Glutamine--fructose-6-phosphate aminotransferase [isomerizing]</fullName>
        <ecNumber evidence="3 10">2.6.1.16</ecNumber>
    </recommendedName>
    <alternativeName>
        <fullName evidence="10">D-fructose-6-phosphate amidotransferase</fullName>
    </alternativeName>
    <alternativeName>
        <fullName evidence="10">GFAT</fullName>
    </alternativeName>
    <alternativeName>
        <fullName evidence="10">Glucosamine-6-phosphate synthase</fullName>
    </alternativeName>
    <alternativeName>
        <fullName evidence="10">Hexosephosphate aminotransferase</fullName>
    </alternativeName>
    <alternativeName>
        <fullName evidence="10">L-glutamine--D-fructose-6-phosphate amidotransferase</fullName>
    </alternativeName>
</protein>
<dbReference type="CDD" id="cd05008">
    <property type="entry name" value="SIS_GlmS_GlmD_1"/>
    <property type="match status" value="1"/>
</dbReference>
<keyword evidence="9" id="KW-0315">Glutamine amidotransferase</keyword>
<comment type="function">
    <text evidence="10">Catalyzes the first step in hexosamine metabolism, converting fructose-6P into glucosamine-6P using glutamine as a nitrogen source.</text>
</comment>
<dbReference type="CDD" id="cd05009">
    <property type="entry name" value="SIS_GlmS_GlmD_2"/>
    <property type="match status" value="1"/>
</dbReference>
<dbReference type="FunFam" id="3.40.50.10490:FF:000001">
    <property type="entry name" value="Glutamine--fructose-6-phosphate aminotransferase [isomerizing]"/>
    <property type="match status" value="1"/>
</dbReference>
<dbReference type="PATRIC" id="fig|1618625.3.peg.226"/>
<sequence length="613" mass="67439">MCGIVGYIGKQEAAPILLEGLKALEYRGYDSAGIAVFSKKREILALKAVGKVASLEEKILSQKKPLSGGLGIAHTRWATHGGVCEKNAHPHSDCEKEIWLAHNGIVENYAELRKALIKKGHVFKSETDTEVIGHLIEEEQKRGGAFEEAVRRALKKIRGTYGLAIFNAKEPEKLIAARNFSPLLVGLGKDEYFIASDPSAVIRHTRDVIYLRDGEIAILSRGGFRIINLDKELVHHAPQTVNWTFEQAQKGGYKHFMLKEIFEQPQAIENALRGRLIAGEGLAKLGGLEVLEKKLGRIERLVILACGSAYYAGLAGKYMIEEYAGLPTEVDVASEFRYRQPIIGPKTGVLVISQSGETADTLAALREAKRKGALTLGIVNVIGSTVAREVDAGIYNYAGPEIGVATTKAFISQLTVLALLALFFGRQRKMSPVTGQRIVKELKNLPALVRAILKQNDEIKKLARKYKKYSNFLYLGRKYNFPIALEGALKLKEISYRHAEAYAAGEMKHGPIALIDKNFPSLFIVPQDSVYEKMISNIQEIKARGGPVIAVATRGDKKIGQMADDVIYIPKTLEMLTPIISAIPLQIFAYHIGTLSGCDVDKPRNLAKSVTVE</sequence>
<dbReference type="Proteomes" id="UP000034202">
    <property type="component" value="Unassembled WGS sequence"/>
</dbReference>
<dbReference type="InterPro" id="IPR035466">
    <property type="entry name" value="GlmS/AgaS_SIS"/>
</dbReference>
<comment type="subcellular location">
    <subcellularLocation>
        <location evidence="2 10">Cytoplasm</location>
    </subcellularLocation>
</comment>
<evidence type="ECO:0000259" key="12">
    <source>
        <dbReference type="PROSITE" id="PS51464"/>
    </source>
</evidence>
<dbReference type="Pfam" id="PF01380">
    <property type="entry name" value="SIS"/>
    <property type="match status" value="2"/>
</dbReference>
<gene>
    <name evidence="10" type="primary">glmS</name>
    <name evidence="13" type="ORF">UX55_C0012G0014</name>
</gene>
<keyword evidence="8" id="KW-0677">Repeat</keyword>
<dbReference type="PROSITE" id="PS51278">
    <property type="entry name" value="GATASE_TYPE_2"/>
    <property type="match status" value="1"/>
</dbReference>
<feature type="domain" description="SIS" evidence="12">
    <location>
        <begin position="462"/>
        <end position="603"/>
    </location>
</feature>
<dbReference type="PANTHER" id="PTHR10937:SF0">
    <property type="entry name" value="GLUTAMINE--FRUCTOSE-6-PHOSPHATE TRANSAMINASE (ISOMERIZING)"/>
    <property type="match status" value="1"/>
</dbReference>
<dbReference type="InterPro" id="IPR035490">
    <property type="entry name" value="GlmS/FrlB_SIS"/>
</dbReference>
<evidence type="ECO:0000256" key="5">
    <source>
        <dbReference type="ARBA" id="ARBA00022490"/>
    </source>
</evidence>
<comment type="catalytic activity">
    <reaction evidence="1 10">
        <text>D-fructose 6-phosphate + L-glutamine = D-glucosamine 6-phosphate + L-glutamate</text>
        <dbReference type="Rhea" id="RHEA:13237"/>
        <dbReference type="ChEBI" id="CHEBI:29985"/>
        <dbReference type="ChEBI" id="CHEBI:58359"/>
        <dbReference type="ChEBI" id="CHEBI:58725"/>
        <dbReference type="ChEBI" id="CHEBI:61527"/>
        <dbReference type="EC" id="2.6.1.16"/>
    </reaction>
</comment>
<feature type="initiator methionine" description="Removed" evidence="10">
    <location>
        <position position="1"/>
    </location>
</feature>
<feature type="domain" description="SIS" evidence="12">
    <location>
        <begin position="291"/>
        <end position="430"/>
    </location>
</feature>
<dbReference type="InterPro" id="IPR017932">
    <property type="entry name" value="GATase_2_dom"/>
</dbReference>
<name>A0A0G1Q576_9BACT</name>
<evidence type="ECO:0000259" key="11">
    <source>
        <dbReference type="PROSITE" id="PS51278"/>
    </source>
</evidence>
<evidence type="ECO:0000256" key="1">
    <source>
        <dbReference type="ARBA" id="ARBA00001031"/>
    </source>
</evidence>
<feature type="active site" description="For Fru-6P isomerization activity" evidence="10">
    <location>
        <position position="608"/>
    </location>
</feature>
<feature type="domain" description="Glutamine amidotransferase type-2" evidence="11">
    <location>
        <begin position="2"/>
        <end position="222"/>
    </location>
</feature>
<evidence type="ECO:0000256" key="2">
    <source>
        <dbReference type="ARBA" id="ARBA00004496"/>
    </source>
</evidence>
<dbReference type="Pfam" id="PF13522">
    <property type="entry name" value="GATase_6"/>
    <property type="match status" value="1"/>
</dbReference>
<dbReference type="EMBL" id="LCMQ01000012">
    <property type="protein sequence ID" value="KKU40191.1"/>
    <property type="molecule type" value="Genomic_DNA"/>
</dbReference>
<dbReference type="NCBIfam" id="NF001484">
    <property type="entry name" value="PRK00331.1"/>
    <property type="match status" value="1"/>
</dbReference>
<dbReference type="NCBIfam" id="TIGR01135">
    <property type="entry name" value="glmS"/>
    <property type="match status" value="1"/>
</dbReference>
<keyword evidence="7 10" id="KW-0808">Transferase</keyword>
<dbReference type="SUPFAM" id="SSF53697">
    <property type="entry name" value="SIS domain"/>
    <property type="match status" value="1"/>
</dbReference>
<dbReference type="InterPro" id="IPR001347">
    <property type="entry name" value="SIS_dom"/>
</dbReference>
<evidence type="ECO:0000313" key="14">
    <source>
        <dbReference type="Proteomes" id="UP000034202"/>
    </source>
</evidence>
<dbReference type="FunFam" id="3.60.20.10:FF:000006">
    <property type="entry name" value="Glutamine--fructose-6-phosphate aminotransferase [isomerizing]"/>
    <property type="match status" value="1"/>
</dbReference>
<dbReference type="EC" id="2.6.1.16" evidence="3 10"/>
<proteinExistence type="inferred from homology"/>
<evidence type="ECO:0000256" key="4">
    <source>
        <dbReference type="ARBA" id="ARBA00016090"/>
    </source>
</evidence>
<evidence type="ECO:0000256" key="8">
    <source>
        <dbReference type="ARBA" id="ARBA00022737"/>
    </source>
</evidence>
<dbReference type="HAMAP" id="MF_00164">
    <property type="entry name" value="GlmS"/>
    <property type="match status" value="1"/>
</dbReference>
<dbReference type="InterPro" id="IPR047084">
    <property type="entry name" value="GFAT_N"/>
</dbReference>
<evidence type="ECO:0000256" key="3">
    <source>
        <dbReference type="ARBA" id="ARBA00012916"/>
    </source>
</evidence>
<accession>A0A0G1Q576</accession>
<dbReference type="InterPro" id="IPR005855">
    <property type="entry name" value="GFAT"/>
</dbReference>
<feature type="active site" description="Nucleophile; for GATase activity" evidence="10">
    <location>
        <position position="2"/>
    </location>
</feature>
<evidence type="ECO:0000256" key="10">
    <source>
        <dbReference type="HAMAP-Rule" id="MF_00164"/>
    </source>
</evidence>